<dbReference type="Proteomes" id="UP000059847">
    <property type="component" value="Chromosome"/>
</dbReference>
<name>A0A0M5MK74_9GAMM</name>
<feature type="transmembrane region" description="Helical" evidence="1">
    <location>
        <begin position="190"/>
        <end position="206"/>
    </location>
</feature>
<keyword evidence="4" id="KW-1185">Reference proteome</keyword>
<dbReference type="PANTHER" id="PTHR36435:SF1">
    <property type="entry name" value="CAAX AMINO TERMINAL PROTEASE FAMILY PROTEIN"/>
    <property type="match status" value="1"/>
</dbReference>
<sequence length="258" mass="28099">MTNATKPLSTIDVNLSTHRPLFSRFSVVALVIGMVITFFVSQLFGIYLAGKCLLPAADTLAVSDILFLGSTDGTIVSLSIIVSCVILILFSVLLIRLKGGNVQRYLALNAFSLTIAMAMIGVLLLFMIGSQALTYWLDETPLDFVDPLFQTVSSVWLLIVAMVIIAPIYEELIFRGLLWSAITEQFAGQRGAVIASIVTSIIFATIHLQYGIYEVSTIVVLALIFCYARIKSGSLLLAILLHILNNGVAMCQYLLQVA</sequence>
<dbReference type="GO" id="GO:0080120">
    <property type="term" value="P:CAAX-box protein maturation"/>
    <property type="evidence" value="ECO:0007669"/>
    <property type="project" value="UniProtKB-ARBA"/>
</dbReference>
<dbReference type="Pfam" id="PF02517">
    <property type="entry name" value="Rce1-like"/>
    <property type="match status" value="1"/>
</dbReference>
<accession>A0A0M5MK74</accession>
<evidence type="ECO:0000313" key="4">
    <source>
        <dbReference type="Proteomes" id="UP000059847"/>
    </source>
</evidence>
<dbReference type="AlphaFoldDB" id="A0A0M5MK74"/>
<feature type="transmembrane region" description="Helical" evidence="1">
    <location>
        <begin position="75"/>
        <end position="95"/>
    </location>
</feature>
<organism evidence="3 4">
    <name type="scientific">Psychrobacter urativorans</name>
    <dbReference type="NCBI Taxonomy" id="45610"/>
    <lineage>
        <taxon>Bacteria</taxon>
        <taxon>Pseudomonadati</taxon>
        <taxon>Pseudomonadota</taxon>
        <taxon>Gammaproteobacteria</taxon>
        <taxon>Moraxellales</taxon>
        <taxon>Moraxellaceae</taxon>
        <taxon>Psychrobacter</taxon>
    </lineage>
</organism>
<dbReference type="PANTHER" id="PTHR36435">
    <property type="entry name" value="SLR1288 PROTEIN"/>
    <property type="match status" value="1"/>
</dbReference>
<evidence type="ECO:0000313" key="3">
    <source>
        <dbReference type="EMBL" id="ALF60862.1"/>
    </source>
</evidence>
<evidence type="ECO:0000259" key="2">
    <source>
        <dbReference type="Pfam" id="PF02517"/>
    </source>
</evidence>
<dbReference type="GO" id="GO:0004175">
    <property type="term" value="F:endopeptidase activity"/>
    <property type="evidence" value="ECO:0007669"/>
    <property type="project" value="UniProtKB-ARBA"/>
</dbReference>
<keyword evidence="1" id="KW-1133">Transmembrane helix</keyword>
<feature type="transmembrane region" description="Helical" evidence="1">
    <location>
        <begin position="21"/>
        <end position="49"/>
    </location>
</feature>
<feature type="domain" description="CAAX prenyl protease 2/Lysostaphin resistance protein A-like" evidence="2">
    <location>
        <begin position="154"/>
        <end position="247"/>
    </location>
</feature>
<gene>
    <name evidence="3" type="ORF">AOC03_10425</name>
</gene>
<dbReference type="RefSeq" id="WP_062536724.1">
    <property type="nucleotide sequence ID" value="NZ_CP012678.1"/>
</dbReference>
<dbReference type="InterPro" id="IPR052710">
    <property type="entry name" value="CAAX_protease"/>
</dbReference>
<feature type="transmembrane region" description="Helical" evidence="1">
    <location>
        <begin position="148"/>
        <end position="169"/>
    </location>
</feature>
<protein>
    <submittedName>
        <fullName evidence="3">Abortive phage infection protein</fullName>
    </submittedName>
</protein>
<evidence type="ECO:0000256" key="1">
    <source>
        <dbReference type="SAM" id="Phobius"/>
    </source>
</evidence>
<keyword evidence="1" id="KW-0472">Membrane</keyword>
<keyword evidence="1" id="KW-0812">Transmembrane</keyword>
<proteinExistence type="predicted"/>
<dbReference type="InterPro" id="IPR003675">
    <property type="entry name" value="Rce1/LyrA-like_dom"/>
</dbReference>
<dbReference type="STRING" id="45610.AOC03_10425"/>
<dbReference type="EMBL" id="CP012678">
    <property type="protein sequence ID" value="ALF60862.1"/>
    <property type="molecule type" value="Genomic_DNA"/>
</dbReference>
<dbReference type="KEGG" id="pur:AOC03_10425"/>
<feature type="transmembrane region" description="Helical" evidence="1">
    <location>
        <begin position="107"/>
        <end position="128"/>
    </location>
</feature>
<reference evidence="3 4" key="1">
    <citation type="submission" date="2015-09" db="EMBL/GenBank/DDBJ databases">
        <title>Complete genome of Psychrobacter urativorans R10.10B.</title>
        <authorList>
            <person name="See-Too W.S."/>
            <person name="Chan K.G."/>
        </authorList>
    </citation>
    <scope>NUCLEOTIDE SEQUENCE [LARGE SCALE GENOMIC DNA]</scope>
    <source>
        <strain evidence="3 4">R10.10B</strain>
    </source>
</reference>